<dbReference type="Proteomes" id="UP001583186">
    <property type="component" value="Unassembled WGS sequence"/>
</dbReference>
<sequence>MKRRRTIQEDTRSWKLTDLECRPTYPGKGIMFVRNDSKTFRFCRSKCHKNFKMKRNPRKLKWTKAFRKASGKEMVVDSTLLFAARRNVPVRYNRELAAKTLEAMDKIAEIRSRRERHFYKRRMAGNRKRELLAARKLVAEHSHLLLPRPQRPLHPKLRAAAAAKKLAALQEAGVDVELEDLEVDTTDGVKTKAAARRVVRQRITADGRVELAEEEVGNSSLVDEDAGDDDFDEEDDEMDMD</sequence>
<dbReference type="Pfam" id="PF01246">
    <property type="entry name" value="Ribosomal_L24e"/>
    <property type="match status" value="1"/>
</dbReference>
<dbReference type="PANTHER" id="PTHR10792:SF8">
    <property type="entry name" value="RIBOSOME BIOGENESIS PROTEIN RLP24-RELATED"/>
    <property type="match status" value="1"/>
</dbReference>
<dbReference type="InterPro" id="IPR056366">
    <property type="entry name" value="Ribosomal_eL24"/>
</dbReference>
<name>A0ABR3ZFD1_9PEZI</name>
<keyword evidence="7" id="KW-1185">Reference proteome</keyword>
<dbReference type="SMART" id="SM00746">
    <property type="entry name" value="TRASH"/>
    <property type="match status" value="1"/>
</dbReference>
<evidence type="ECO:0000256" key="4">
    <source>
        <dbReference type="SAM" id="MobiDB-lite"/>
    </source>
</evidence>
<feature type="region of interest" description="Disordered" evidence="4">
    <location>
        <begin position="210"/>
        <end position="241"/>
    </location>
</feature>
<accession>A0ABR3ZFD1</accession>
<dbReference type="InterPro" id="IPR038630">
    <property type="entry name" value="L24e/L24_sf"/>
</dbReference>
<feature type="compositionally biased region" description="Acidic residues" evidence="4">
    <location>
        <begin position="212"/>
        <end position="241"/>
    </location>
</feature>
<feature type="domain" description="TRASH" evidence="5">
    <location>
        <begin position="18"/>
        <end position="55"/>
    </location>
</feature>
<organism evidence="6 7">
    <name type="scientific">Sporothrix stenoceras</name>
    <dbReference type="NCBI Taxonomy" id="5173"/>
    <lineage>
        <taxon>Eukaryota</taxon>
        <taxon>Fungi</taxon>
        <taxon>Dikarya</taxon>
        <taxon>Ascomycota</taxon>
        <taxon>Pezizomycotina</taxon>
        <taxon>Sordariomycetes</taxon>
        <taxon>Sordariomycetidae</taxon>
        <taxon>Ophiostomatales</taxon>
        <taxon>Ophiostomataceae</taxon>
        <taxon>Sporothrix</taxon>
    </lineage>
</organism>
<keyword evidence="3" id="KW-0690">Ribosome biogenesis</keyword>
<evidence type="ECO:0000313" key="6">
    <source>
        <dbReference type="EMBL" id="KAL1899410.1"/>
    </source>
</evidence>
<reference evidence="6 7" key="1">
    <citation type="journal article" date="2024" name="IMA Fungus">
        <title>IMA Genome - F19 : A genome assembly and annotation guide to empower mycologists, including annotated draft genome sequences of Ceratocystis pirilliformis, Diaporthe australafricana, Fusarium ophioides, Paecilomyces lecythidis, and Sporothrix stenoceras.</title>
        <authorList>
            <person name="Aylward J."/>
            <person name="Wilson A.M."/>
            <person name="Visagie C.M."/>
            <person name="Spraker J."/>
            <person name="Barnes I."/>
            <person name="Buitendag C."/>
            <person name="Ceriani C."/>
            <person name="Del Mar Angel L."/>
            <person name="du Plessis D."/>
            <person name="Fuchs T."/>
            <person name="Gasser K."/>
            <person name="Kramer D."/>
            <person name="Li W."/>
            <person name="Munsamy K."/>
            <person name="Piso A."/>
            <person name="Price J.L."/>
            <person name="Sonnekus B."/>
            <person name="Thomas C."/>
            <person name="van der Nest A."/>
            <person name="van Dijk A."/>
            <person name="van Heerden A."/>
            <person name="van Vuuren N."/>
            <person name="Yilmaz N."/>
            <person name="Duong T.A."/>
            <person name="van der Merwe N.A."/>
            <person name="Wingfield M.J."/>
            <person name="Wingfield B.D."/>
        </authorList>
    </citation>
    <scope>NUCLEOTIDE SEQUENCE [LARGE SCALE GENOMIC DNA]</scope>
    <source>
        <strain evidence="6 7">CMW 5346</strain>
    </source>
</reference>
<dbReference type="InterPro" id="IPR000988">
    <property type="entry name" value="Ribosomal_eL24-rel_N"/>
</dbReference>
<evidence type="ECO:0000256" key="1">
    <source>
        <dbReference type="ARBA" id="ARBA00005647"/>
    </source>
</evidence>
<protein>
    <recommendedName>
        <fullName evidence="2">Ribosome biogenesis protein RLP24</fullName>
    </recommendedName>
</protein>
<evidence type="ECO:0000259" key="5">
    <source>
        <dbReference type="SMART" id="SM00746"/>
    </source>
</evidence>
<proteinExistence type="inferred from homology"/>
<dbReference type="PANTHER" id="PTHR10792">
    <property type="entry name" value="60S RIBOSOMAL PROTEIN L24"/>
    <property type="match status" value="1"/>
</dbReference>
<comment type="similarity">
    <text evidence="1">Belongs to the eukaryotic ribosomal protein eL24 family.</text>
</comment>
<dbReference type="CDD" id="cd00472">
    <property type="entry name" value="Ribosomal_L24e_L24"/>
    <property type="match status" value="1"/>
</dbReference>
<dbReference type="InterPro" id="IPR011017">
    <property type="entry name" value="TRASH_dom"/>
</dbReference>
<evidence type="ECO:0000256" key="2">
    <source>
        <dbReference type="ARBA" id="ARBA00018397"/>
    </source>
</evidence>
<gene>
    <name evidence="6" type="primary">RLP24</name>
    <name evidence="6" type="ORF">Sste5346_002806</name>
</gene>
<evidence type="ECO:0000256" key="3">
    <source>
        <dbReference type="ARBA" id="ARBA00022517"/>
    </source>
</evidence>
<evidence type="ECO:0000313" key="7">
    <source>
        <dbReference type="Proteomes" id="UP001583186"/>
    </source>
</evidence>
<dbReference type="SUPFAM" id="SSF57716">
    <property type="entry name" value="Glucocorticoid receptor-like (DNA-binding domain)"/>
    <property type="match status" value="1"/>
</dbReference>
<dbReference type="EMBL" id="JAWCUI010000012">
    <property type="protein sequence ID" value="KAL1899410.1"/>
    <property type="molecule type" value="Genomic_DNA"/>
</dbReference>
<dbReference type="Gene3D" id="2.30.170.20">
    <property type="entry name" value="Ribosomal protein L24e"/>
    <property type="match status" value="1"/>
</dbReference>
<comment type="caution">
    <text evidence="6">The sequence shown here is derived from an EMBL/GenBank/DDBJ whole genome shotgun (WGS) entry which is preliminary data.</text>
</comment>